<reference evidence="2" key="1">
    <citation type="submission" date="2022-11" db="EMBL/GenBank/DDBJ databases">
        <authorList>
            <person name="Hyden B.L."/>
            <person name="Feng K."/>
            <person name="Yates T."/>
            <person name="Jawdy S."/>
            <person name="Smart L.B."/>
            <person name="Muchero W."/>
        </authorList>
    </citation>
    <scope>NUCLEOTIDE SEQUENCE</scope>
    <source>
        <tissue evidence="2">Shoot tip</tissue>
    </source>
</reference>
<dbReference type="Gene3D" id="1.25.40.10">
    <property type="entry name" value="Tetratricopeptide repeat domain"/>
    <property type="match status" value="1"/>
</dbReference>
<reference evidence="2" key="2">
    <citation type="journal article" date="2023" name="Int. J. Mol. Sci.">
        <title>De Novo Assembly and Annotation of 11 Diverse Shrub Willow (Salix) Genomes Reveals Novel Gene Organization in Sex-Linked Regions.</title>
        <authorList>
            <person name="Hyden B."/>
            <person name="Feng K."/>
            <person name="Yates T.B."/>
            <person name="Jawdy S."/>
            <person name="Cereghino C."/>
            <person name="Smart L.B."/>
            <person name="Muchero W."/>
        </authorList>
    </citation>
    <scope>NUCLEOTIDE SEQUENCE</scope>
    <source>
        <tissue evidence="2">Shoot tip</tissue>
    </source>
</reference>
<comment type="caution">
    <text evidence="2">The sequence shown here is derived from an EMBL/GenBank/DDBJ whole genome shotgun (WGS) entry which is preliminary data.</text>
</comment>
<organism evidence="2 3">
    <name type="scientific">Salix koriyanagi</name>
    <dbReference type="NCBI Taxonomy" id="2511006"/>
    <lineage>
        <taxon>Eukaryota</taxon>
        <taxon>Viridiplantae</taxon>
        <taxon>Streptophyta</taxon>
        <taxon>Embryophyta</taxon>
        <taxon>Tracheophyta</taxon>
        <taxon>Spermatophyta</taxon>
        <taxon>Magnoliopsida</taxon>
        <taxon>eudicotyledons</taxon>
        <taxon>Gunneridae</taxon>
        <taxon>Pentapetalae</taxon>
        <taxon>rosids</taxon>
        <taxon>fabids</taxon>
        <taxon>Malpighiales</taxon>
        <taxon>Salicaceae</taxon>
        <taxon>Saliceae</taxon>
        <taxon>Salix</taxon>
    </lineage>
</organism>
<dbReference type="GO" id="GO:0003723">
    <property type="term" value="F:RNA binding"/>
    <property type="evidence" value="ECO:0007669"/>
    <property type="project" value="InterPro"/>
</dbReference>
<keyword evidence="1" id="KW-0677">Repeat</keyword>
<protein>
    <recommendedName>
        <fullName evidence="4">Pentatricopeptide repeat-containing protein</fullName>
    </recommendedName>
</protein>
<dbReference type="InterPro" id="IPR011990">
    <property type="entry name" value="TPR-like_helical_dom_sf"/>
</dbReference>
<evidence type="ECO:0000313" key="2">
    <source>
        <dbReference type="EMBL" id="KAJ6778701.1"/>
    </source>
</evidence>
<accession>A0A9Q0X603</accession>
<dbReference type="AlphaFoldDB" id="A0A9Q0X603"/>
<dbReference type="PANTHER" id="PTHR47926:SF351">
    <property type="entry name" value="MITOCHONDRIAL RNAEDITING FACTOR 1"/>
    <property type="match status" value="1"/>
</dbReference>
<evidence type="ECO:0000256" key="1">
    <source>
        <dbReference type="ARBA" id="ARBA00022737"/>
    </source>
</evidence>
<gene>
    <name evidence="2" type="ORF">OIU74_002484</name>
</gene>
<dbReference type="InterPro" id="IPR046960">
    <property type="entry name" value="PPR_At4g14850-like_plant"/>
</dbReference>
<proteinExistence type="predicted"/>
<sequence length="118" mass="12841">MTKYEIEPGTQHYASMVDILGRAGKLQEALSVIKGMPTEPTESVWGAFITGCRIHGNTDLAAFAADKVFELGAVSSVFRLGVEEQELHLVIEKRGDVSDSSSYQGDPLVCDDKFVFSV</sequence>
<dbReference type="NCBIfam" id="TIGR00756">
    <property type="entry name" value="PPR"/>
    <property type="match status" value="1"/>
</dbReference>
<name>A0A9Q0X603_9ROSI</name>
<keyword evidence="3" id="KW-1185">Reference proteome</keyword>
<dbReference type="Proteomes" id="UP001151752">
    <property type="component" value="Chromosome 16"/>
</dbReference>
<evidence type="ECO:0000313" key="3">
    <source>
        <dbReference type="Proteomes" id="UP001151752"/>
    </source>
</evidence>
<dbReference type="GO" id="GO:0009451">
    <property type="term" value="P:RNA modification"/>
    <property type="evidence" value="ECO:0007669"/>
    <property type="project" value="InterPro"/>
</dbReference>
<dbReference type="PANTHER" id="PTHR47926">
    <property type="entry name" value="PENTATRICOPEPTIDE REPEAT-CONTAINING PROTEIN"/>
    <property type="match status" value="1"/>
</dbReference>
<evidence type="ECO:0008006" key="4">
    <source>
        <dbReference type="Google" id="ProtNLM"/>
    </source>
</evidence>
<dbReference type="EMBL" id="JAPFFM010000001">
    <property type="protein sequence ID" value="KAJ6778701.1"/>
    <property type="molecule type" value="Genomic_DNA"/>
</dbReference>
<dbReference type="InterPro" id="IPR002885">
    <property type="entry name" value="PPR_rpt"/>
</dbReference>